<dbReference type="InterPro" id="IPR056884">
    <property type="entry name" value="NPHP3-like_N"/>
</dbReference>
<organism evidence="6 7">
    <name type="scientific">Lepraria neglecta</name>
    <dbReference type="NCBI Taxonomy" id="209136"/>
    <lineage>
        <taxon>Eukaryota</taxon>
        <taxon>Fungi</taxon>
        <taxon>Dikarya</taxon>
        <taxon>Ascomycota</taxon>
        <taxon>Pezizomycotina</taxon>
        <taxon>Lecanoromycetes</taxon>
        <taxon>OSLEUM clade</taxon>
        <taxon>Lecanoromycetidae</taxon>
        <taxon>Lecanorales</taxon>
        <taxon>Lecanorineae</taxon>
        <taxon>Stereocaulaceae</taxon>
        <taxon>Lepraria</taxon>
    </lineage>
</organism>
<dbReference type="InterPro" id="IPR027417">
    <property type="entry name" value="P-loop_NTPase"/>
</dbReference>
<dbReference type="PROSITE" id="PS50088">
    <property type="entry name" value="ANK_REPEAT"/>
    <property type="match status" value="13"/>
</dbReference>
<dbReference type="Pfam" id="PF12796">
    <property type="entry name" value="Ank_2"/>
    <property type="match status" value="7"/>
</dbReference>
<keyword evidence="2 3" id="KW-0040">ANK repeat</keyword>
<feature type="repeat" description="ANK" evidence="3">
    <location>
        <begin position="1151"/>
        <end position="1175"/>
    </location>
</feature>
<feature type="repeat" description="ANK" evidence="3">
    <location>
        <begin position="1049"/>
        <end position="1073"/>
    </location>
</feature>
<dbReference type="InterPro" id="IPR054471">
    <property type="entry name" value="GPIID_WHD"/>
</dbReference>
<keyword evidence="7" id="KW-1185">Reference proteome</keyword>
<accession>A0AAD9Z167</accession>
<dbReference type="Pfam" id="PF22939">
    <property type="entry name" value="WHD_GPIID"/>
    <property type="match status" value="1"/>
</dbReference>
<dbReference type="SMART" id="SM00248">
    <property type="entry name" value="ANK"/>
    <property type="match status" value="16"/>
</dbReference>
<evidence type="ECO:0000313" key="7">
    <source>
        <dbReference type="Proteomes" id="UP001276659"/>
    </source>
</evidence>
<gene>
    <name evidence="6" type="ORF">OEA41_009005</name>
</gene>
<dbReference type="Pfam" id="PF00023">
    <property type="entry name" value="Ank"/>
    <property type="match status" value="1"/>
</dbReference>
<sequence>MAEPFGVGAGIVGVLGLTIQIAQVVIQFGLDWKDAPTDVKSFMSELQSLKTVLSETNTNLLCNPDFKEAFENHPSILLSELGPNAPAATETKLSIESCKGELEKLLDELKKRGKGHRIGWDRLKGAFHIKRTRNSIDKLHRQCQLFNNMVSIDATTLVLITQREIRQARREQKEWHNTEQNQKALTWLSNLSFEQKQRDILSKRHPGTGQWLLNLDRFKAWRDGHPNEPSTLWCPGIPGAGKSVMTSIIIENLQQAFTEEDVSISYIYCDYKDRKNQTTVNLLSSLAKQLVLQQRDMPREVIDLYTRYGKGQSSPSLEDYSMLLSSLSNPFRRSFILVDALDEHFINDDEENTMRLTFLDELLNLQQLGNSSGAYTLLFTSRENHVIQRRLTGYVRLDIRAANPDIESYLRSRVRDPTRFTFAEKVRDDNNLVDLIVGRLVEKAQGMFLIPRLYLDRLDCQTSVRNLRRALESLPTNLDQIYDEAMARIQGQVQEHSELALSALSWISNALRPLRLDELQHALAVRLGDHNLDKEALEDEVLIVSISAGLLTVDAESRTIRLVHFTVEEYFKKMKQKWFPDADSRIAETCITYLSFDAFGNGRCISDQELKFRLQENCFFDYAARNWGFHACRADEHAIEDLALVFLSNDHKVSSSSQIMLMPEYHYGGYSQDIPDQVFGVHLTAYFGLMGISKRLLEAKTVVDSKDSYGRTPLSWAAEKGHEAIATLLLSRGDVAADSQDNYGRTALLWAVWGGYKAIATLLLSRSDVAADSQDQDGRTPLLWAAWGGHDAIVTLLLSRGDIAADCQDEIGRTPLSWAAEKGHEAIATLLLSRSDVAADSQDQYGRTPLSLAAEKGHEGIATLLLSRGDVAADSQDKDGRTALSWAAREGHEAIATLLLSRGDVAADSQDKDGRTALSWAAREGHEAIATLLLSRGDVAADSQDQDGRTPLSWAAREGHEAIATLLLSRSDVAADSQDQDGRTPLSWAAREGHEAIATLLLSRSDVAADSQDQDGRTPLSWAAREGHEAIATLLLSRGDVAADSQDHFGRTPLSWAAREGHKAIATRLLSRGNVAADSQGKDGRTPLSRAAENGHEAIATLLLSRGDVAADSQDKYGRTALLWAAWGGYKAIVTLLLSRSDVAADSQDRDGRTPLLWAAWGGHDAIVTLLLSRGDIAADSQDQDGRTPLSWAAEKGHEAIVTLLVSRGDVVADSQDHFGRTPLSLAAREGHEAIVTLLLSRGDVAADSQDKDG</sequence>
<feature type="repeat" description="ANK" evidence="3">
    <location>
        <begin position="709"/>
        <end position="733"/>
    </location>
</feature>
<dbReference type="Gene3D" id="1.25.40.20">
    <property type="entry name" value="Ankyrin repeat-containing domain"/>
    <property type="match status" value="6"/>
</dbReference>
<dbReference type="AlphaFoldDB" id="A0AAD9Z167"/>
<feature type="repeat" description="ANK" evidence="3">
    <location>
        <begin position="845"/>
        <end position="869"/>
    </location>
</feature>
<dbReference type="PROSITE" id="PS50297">
    <property type="entry name" value="ANK_REP_REGION"/>
    <property type="match status" value="13"/>
</dbReference>
<evidence type="ECO:0000256" key="2">
    <source>
        <dbReference type="ARBA" id="ARBA00023043"/>
    </source>
</evidence>
<dbReference type="SUPFAM" id="SSF48403">
    <property type="entry name" value="Ankyrin repeat"/>
    <property type="match status" value="2"/>
</dbReference>
<dbReference type="Pfam" id="PF24883">
    <property type="entry name" value="NPHP3_N"/>
    <property type="match status" value="1"/>
</dbReference>
<evidence type="ECO:0000259" key="4">
    <source>
        <dbReference type="Pfam" id="PF22939"/>
    </source>
</evidence>
<feature type="repeat" description="ANK" evidence="3">
    <location>
        <begin position="1015"/>
        <end position="1039"/>
    </location>
</feature>
<keyword evidence="1" id="KW-0677">Repeat</keyword>
<protein>
    <submittedName>
        <fullName evidence="6">Uncharacterized protein</fullName>
    </submittedName>
</protein>
<dbReference type="InterPro" id="IPR002110">
    <property type="entry name" value="Ankyrin_rpt"/>
</dbReference>
<feature type="repeat" description="ANK" evidence="3">
    <location>
        <begin position="913"/>
        <end position="937"/>
    </location>
</feature>
<feature type="domain" description="GPI inositol-deacylase winged helix" evidence="4">
    <location>
        <begin position="497"/>
        <end position="572"/>
    </location>
</feature>
<dbReference type="Gene3D" id="3.40.50.300">
    <property type="entry name" value="P-loop containing nucleotide triphosphate hydrolases"/>
    <property type="match status" value="1"/>
</dbReference>
<reference evidence="6" key="1">
    <citation type="submission" date="2022-11" db="EMBL/GenBank/DDBJ databases">
        <title>Chromosomal genome sequence assembly and mating type (MAT) locus characterization of the leprose asexual lichenized fungus Lepraria neglecta (Nyl.) Erichsen.</title>
        <authorList>
            <person name="Allen J.L."/>
            <person name="Pfeffer B."/>
        </authorList>
    </citation>
    <scope>NUCLEOTIDE SEQUENCE</scope>
    <source>
        <strain evidence="6">Allen 5258</strain>
    </source>
</reference>
<feature type="repeat" description="ANK" evidence="3">
    <location>
        <begin position="981"/>
        <end position="1005"/>
    </location>
</feature>
<feature type="repeat" description="ANK" evidence="3">
    <location>
        <begin position="1219"/>
        <end position="1243"/>
    </location>
</feature>
<feature type="repeat" description="ANK" evidence="3">
    <location>
        <begin position="879"/>
        <end position="903"/>
    </location>
</feature>
<evidence type="ECO:0000313" key="6">
    <source>
        <dbReference type="EMBL" id="KAK3169621.1"/>
    </source>
</evidence>
<feature type="repeat" description="ANK" evidence="3">
    <location>
        <begin position="777"/>
        <end position="801"/>
    </location>
</feature>
<dbReference type="Proteomes" id="UP001276659">
    <property type="component" value="Unassembled WGS sequence"/>
</dbReference>
<dbReference type="InterPro" id="IPR036770">
    <property type="entry name" value="Ankyrin_rpt-contain_sf"/>
</dbReference>
<dbReference type="PANTHER" id="PTHR24173:SF74">
    <property type="entry name" value="ANKYRIN REPEAT DOMAIN-CONTAINING PROTEIN 16"/>
    <property type="match status" value="1"/>
</dbReference>
<comment type="caution">
    <text evidence="6">The sequence shown here is derived from an EMBL/GenBank/DDBJ whole genome shotgun (WGS) entry which is preliminary data.</text>
</comment>
<evidence type="ECO:0000259" key="5">
    <source>
        <dbReference type="Pfam" id="PF24883"/>
    </source>
</evidence>
<dbReference type="PANTHER" id="PTHR24173">
    <property type="entry name" value="ANKYRIN REPEAT CONTAINING"/>
    <property type="match status" value="1"/>
</dbReference>
<evidence type="ECO:0000256" key="1">
    <source>
        <dbReference type="ARBA" id="ARBA00022737"/>
    </source>
</evidence>
<name>A0AAD9Z167_9LECA</name>
<feature type="domain" description="Nephrocystin 3-like N-terminal" evidence="5">
    <location>
        <begin position="207"/>
        <end position="382"/>
    </location>
</feature>
<proteinExistence type="predicted"/>
<feature type="repeat" description="ANK" evidence="3">
    <location>
        <begin position="1083"/>
        <end position="1107"/>
    </location>
</feature>
<feature type="repeat" description="ANK" evidence="3">
    <location>
        <begin position="947"/>
        <end position="971"/>
    </location>
</feature>
<feature type="repeat" description="ANK" evidence="3">
    <location>
        <begin position="1185"/>
        <end position="1209"/>
    </location>
</feature>
<dbReference type="EMBL" id="JASNWA010000009">
    <property type="protein sequence ID" value="KAK3169621.1"/>
    <property type="molecule type" value="Genomic_DNA"/>
</dbReference>
<evidence type="ECO:0000256" key="3">
    <source>
        <dbReference type="PROSITE-ProRule" id="PRU00023"/>
    </source>
</evidence>